<dbReference type="InterPro" id="IPR001131">
    <property type="entry name" value="Peptidase_M24B_aminopep-P_CS"/>
</dbReference>
<evidence type="ECO:0000256" key="3">
    <source>
        <dbReference type="ARBA" id="ARBA00008766"/>
    </source>
</evidence>
<comment type="similarity">
    <text evidence="3 13">Belongs to the peptidase M24B family.</text>
</comment>
<dbReference type="InterPro" id="IPR052433">
    <property type="entry name" value="X-Pro_dipept-like"/>
</dbReference>
<evidence type="ECO:0000313" key="15">
    <source>
        <dbReference type="EMBL" id="APC02042.1"/>
    </source>
</evidence>
<keyword evidence="6 13" id="KW-0479">Metal-binding</keyword>
<organism evidence="15 16">
    <name type="scientific">Polynucleobacter asymbioticus</name>
    <dbReference type="NCBI Taxonomy" id="576611"/>
    <lineage>
        <taxon>Bacteria</taxon>
        <taxon>Pseudomonadati</taxon>
        <taxon>Pseudomonadota</taxon>
        <taxon>Betaproteobacteria</taxon>
        <taxon>Burkholderiales</taxon>
        <taxon>Burkholderiaceae</taxon>
        <taxon>Polynucleobacter</taxon>
    </lineage>
</organism>
<dbReference type="Pfam" id="PF05195">
    <property type="entry name" value="AMP_N"/>
    <property type="match status" value="1"/>
</dbReference>
<evidence type="ECO:0000313" key="16">
    <source>
        <dbReference type="Proteomes" id="UP000182060"/>
    </source>
</evidence>
<evidence type="ECO:0000256" key="7">
    <source>
        <dbReference type="ARBA" id="ARBA00022801"/>
    </source>
</evidence>
<keyword evidence="9" id="KW-0464">Manganese</keyword>
<feature type="domain" description="Aminopeptidase P N-terminal" evidence="14">
    <location>
        <begin position="5"/>
        <end position="146"/>
    </location>
</feature>
<gene>
    <name evidence="15" type="ORF">AOC25_10645</name>
</gene>
<dbReference type="NCBIfam" id="NF008131">
    <property type="entry name" value="PRK10879.1"/>
    <property type="match status" value="1"/>
</dbReference>
<dbReference type="Proteomes" id="UP000182060">
    <property type="component" value="Chromosome"/>
</dbReference>
<dbReference type="GO" id="GO:0030145">
    <property type="term" value="F:manganese ion binding"/>
    <property type="evidence" value="ECO:0007669"/>
    <property type="project" value="InterPro"/>
</dbReference>
<evidence type="ECO:0000256" key="13">
    <source>
        <dbReference type="RuleBase" id="RU000590"/>
    </source>
</evidence>
<name>A0AAC9IYU1_9BURK</name>
<dbReference type="PROSITE" id="PS00491">
    <property type="entry name" value="PROLINE_PEPTIDASE"/>
    <property type="match status" value="1"/>
</dbReference>
<dbReference type="SMART" id="SM01011">
    <property type="entry name" value="AMP_N"/>
    <property type="match status" value="1"/>
</dbReference>
<protein>
    <recommendedName>
        <fullName evidence="10">Xaa-Pro aminopeptidase</fullName>
        <ecNumber evidence="4">3.4.11.9</ecNumber>
    </recommendedName>
    <alternativeName>
        <fullName evidence="11">Aminopeptidase P II</fullName>
    </alternativeName>
    <alternativeName>
        <fullName evidence="12">X-Pro aminopeptidase</fullName>
    </alternativeName>
</protein>
<keyword evidence="8" id="KW-0482">Metalloprotease</keyword>
<dbReference type="PANTHER" id="PTHR43226:SF4">
    <property type="entry name" value="XAA-PRO AMINOPEPTIDASE 3"/>
    <property type="match status" value="1"/>
</dbReference>
<sequence>MQLINNAHLYQARRNALAKQMIAKTGGGIAVISTAPELARNRDSEFPYRHDSDFFYLTGFEEPGATLVLKANKNGKDLHLESHLFCRPKDLEREIWDGIRLGPEAAPETLGLEYAYSNDNLDQKLSELLADQEAIYVRLAESAEADRRLRHWMKQVRGQARSGVNPPSELHDVEALIHEMRLFKDAHEIDIMRRAAAISASAHIRAMQICKPGMREYQLEAELLHEFRNSGAQSVAYNSIVAGGANSCILHYRAGSTELRSGELCLIDAGCELDGYASDITRTFPVNGTFTGPQRTLYDITLAAQEAAITMTKPGNTFMQPHEAALKVLTQGLLDEKLLHLSELGSVENAIESGAYRRFYMHRTSHWLGMDVHDVGSYREVVQSNTHQDKPWRVLRSGMVITIEPGLYVRPADDVDKAFWNIGIRIEDDAVINESGCELISRGVPVKADEIEALMKNV</sequence>
<evidence type="ECO:0000256" key="5">
    <source>
        <dbReference type="ARBA" id="ARBA00022670"/>
    </source>
</evidence>
<proteinExistence type="inferred from homology"/>
<dbReference type="InterPro" id="IPR036005">
    <property type="entry name" value="Creatinase/aminopeptidase-like"/>
</dbReference>
<dbReference type="Gene3D" id="3.90.230.10">
    <property type="entry name" value="Creatinase/methionine aminopeptidase superfamily"/>
    <property type="match status" value="1"/>
</dbReference>
<evidence type="ECO:0000256" key="9">
    <source>
        <dbReference type="ARBA" id="ARBA00023211"/>
    </source>
</evidence>
<dbReference type="InterPro" id="IPR000994">
    <property type="entry name" value="Pept_M24"/>
</dbReference>
<reference evidence="15" key="1">
    <citation type="journal article" date="2017" name="Appl. Environ. Microbiol.">
        <title>Microdiversification of a pelagic Polynucleobacter species is mainly driven by acquisition of genomic islands from a partially interspecific gene pool.</title>
        <authorList>
            <person name="Hoetzinger M."/>
            <person name="Hahn M.W."/>
            <person name="Jezberova J."/>
            <person name="Schmidt J."/>
            <person name="Koll U."/>
        </authorList>
    </citation>
    <scope>NUCLEOTIDE SEQUENCE</scope>
    <source>
        <strain evidence="15">MWH-RechtKol4</strain>
    </source>
</reference>
<dbReference type="FunFam" id="3.90.230.10:FF:000002">
    <property type="entry name" value="Xaa-Pro aminopeptidase 3"/>
    <property type="match status" value="1"/>
</dbReference>
<comment type="catalytic activity">
    <reaction evidence="1">
        <text>Release of any N-terminal amino acid, including proline, that is linked to proline, even from a dipeptide or tripeptide.</text>
        <dbReference type="EC" id="3.4.11.9"/>
    </reaction>
</comment>
<dbReference type="CDD" id="cd01087">
    <property type="entry name" value="Prolidase"/>
    <property type="match status" value="1"/>
</dbReference>
<dbReference type="GO" id="GO:0005829">
    <property type="term" value="C:cytosol"/>
    <property type="evidence" value="ECO:0007669"/>
    <property type="project" value="TreeGrafter"/>
</dbReference>
<evidence type="ECO:0000256" key="10">
    <source>
        <dbReference type="ARBA" id="ARBA00069363"/>
    </source>
</evidence>
<dbReference type="PANTHER" id="PTHR43226">
    <property type="entry name" value="XAA-PRO AMINOPEPTIDASE 3"/>
    <property type="match status" value="1"/>
</dbReference>
<evidence type="ECO:0000256" key="4">
    <source>
        <dbReference type="ARBA" id="ARBA00012574"/>
    </source>
</evidence>
<dbReference type="Pfam" id="PF00557">
    <property type="entry name" value="Peptidase_M24"/>
    <property type="match status" value="1"/>
</dbReference>
<dbReference type="EMBL" id="CP015017">
    <property type="protein sequence ID" value="APC02042.1"/>
    <property type="molecule type" value="Genomic_DNA"/>
</dbReference>
<comment type="cofactor">
    <cofactor evidence="2">
        <name>Mn(2+)</name>
        <dbReference type="ChEBI" id="CHEBI:29035"/>
    </cofactor>
</comment>
<keyword evidence="15" id="KW-0031">Aminopeptidase</keyword>
<keyword evidence="7" id="KW-0378">Hydrolase</keyword>
<dbReference type="SUPFAM" id="SSF55920">
    <property type="entry name" value="Creatinase/aminopeptidase"/>
    <property type="match status" value="1"/>
</dbReference>
<keyword evidence="5" id="KW-0645">Protease</keyword>
<evidence type="ECO:0000256" key="8">
    <source>
        <dbReference type="ARBA" id="ARBA00023049"/>
    </source>
</evidence>
<dbReference type="SUPFAM" id="SSF53092">
    <property type="entry name" value="Creatinase/prolidase N-terminal domain"/>
    <property type="match status" value="1"/>
</dbReference>
<evidence type="ECO:0000256" key="12">
    <source>
        <dbReference type="ARBA" id="ARBA00081411"/>
    </source>
</evidence>
<dbReference type="Gene3D" id="3.40.350.10">
    <property type="entry name" value="Creatinase/prolidase N-terminal domain"/>
    <property type="match status" value="1"/>
</dbReference>
<evidence type="ECO:0000256" key="2">
    <source>
        <dbReference type="ARBA" id="ARBA00001936"/>
    </source>
</evidence>
<dbReference type="GO" id="GO:0006508">
    <property type="term" value="P:proteolysis"/>
    <property type="evidence" value="ECO:0007669"/>
    <property type="project" value="UniProtKB-KW"/>
</dbReference>
<dbReference type="GO" id="GO:0070006">
    <property type="term" value="F:metalloaminopeptidase activity"/>
    <property type="evidence" value="ECO:0007669"/>
    <property type="project" value="InterPro"/>
</dbReference>
<dbReference type="EC" id="3.4.11.9" evidence="4"/>
<dbReference type="InterPro" id="IPR007865">
    <property type="entry name" value="Aminopep_P_N"/>
</dbReference>
<evidence type="ECO:0000256" key="11">
    <source>
        <dbReference type="ARBA" id="ARBA00075356"/>
    </source>
</evidence>
<evidence type="ECO:0000259" key="14">
    <source>
        <dbReference type="SMART" id="SM01011"/>
    </source>
</evidence>
<accession>A0AAC9IYU1</accession>
<dbReference type="RefSeq" id="WP_071539786.1">
    <property type="nucleotide sequence ID" value="NZ_CP015016.1"/>
</dbReference>
<evidence type="ECO:0000256" key="6">
    <source>
        <dbReference type="ARBA" id="ARBA00022723"/>
    </source>
</evidence>
<dbReference type="AlphaFoldDB" id="A0AAC9IYU1"/>
<dbReference type="InterPro" id="IPR029149">
    <property type="entry name" value="Creatin/AminoP/Spt16_N"/>
</dbReference>
<evidence type="ECO:0000256" key="1">
    <source>
        <dbReference type="ARBA" id="ARBA00001424"/>
    </source>
</evidence>